<evidence type="ECO:0000256" key="1">
    <source>
        <dbReference type="SAM" id="MobiDB-lite"/>
    </source>
</evidence>
<dbReference type="RefSeq" id="WP_233677952.1">
    <property type="nucleotide sequence ID" value="NZ_JAJUOS010000016.1"/>
</dbReference>
<evidence type="ECO:0000256" key="2">
    <source>
        <dbReference type="SAM" id="Phobius"/>
    </source>
</evidence>
<keyword evidence="2" id="KW-0472">Membrane</keyword>
<keyword evidence="4" id="KW-1185">Reference proteome</keyword>
<comment type="caution">
    <text evidence="3">The sequence shown here is derived from an EMBL/GenBank/DDBJ whole genome shotgun (WGS) entry which is preliminary data.</text>
</comment>
<feature type="region of interest" description="Disordered" evidence="1">
    <location>
        <begin position="45"/>
        <end position="72"/>
    </location>
</feature>
<evidence type="ECO:0000313" key="4">
    <source>
        <dbReference type="Proteomes" id="UP001521181"/>
    </source>
</evidence>
<feature type="transmembrane region" description="Helical" evidence="2">
    <location>
        <begin position="86"/>
        <end position="107"/>
    </location>
</feature>
<organism evidence="3 4">
    <name type="scientific">Rhodobacter flavimaris</name>
    <dbReference type="NCBI Taxonomy" id="2907145"/>
    <lineage>
        <taxon>Bacteria</taxon>
        <taxon>Pseudomonadati</taxon>
        <taxon>Pseudomonadota</taxon>
        <taxon>Alphaproteobacteria</taxon>
        <taxon>Rhodobacterales</taxon>
        <taxon>Rhodobacter group</taxon>
        <taxon>Rhodobacter</taxon>
    </lineage>
</organism>
<evidence type="ECO:0000313" key="3">
    <source>
        <dbReference type="EMBL" id="MCE5975018.1"/>
    </source>
</evidence>
<dbReference type="NCBIfam" id="TIGR02458">
    <property type="entry name" value="CbtA"/>
    <property type="match status" value="1"/>
</dbReference>
<name>A0ABS8Z2D5_9RHOB</name>
<keyword evidence="2" id="KW-0812">Transmembrane</keyword>
<accession>A0ABS8Z2D5</accession>
<sequence>MFQRMLTGALFAGCAAGLIAALLHFAFVQEVILLGERYETGELSHFQGSAPEAPADHAHEAGTANDHANGAEAADPNALTRNGLTVLFTILIYVSYTGLLVAGFGLAETLGKRIGAVEGILWGIAGFVSFQLAPALGLPPELPGTVAADLGDRQVWWWGTVALTGTALALLAYGHHAWKYPLAVGMLALPHIIGAPSIDEYYGVAPPEVGAMFSARVLGVGLVVWAVLGWFAGQLWERSRTA</sequence>
<feature type="transmembrane region" description="Helical" evidence="2">
    <location>
        <begin position="210"/>
        <end position="232"/>
    </location>
</feature>
<proteinExistence type="predicted"/>
<dbReference type="Pfam" id="PF09490">
    <property type="entry name" value="CbtA"/>
    <property type="match status" value="1"/>
</dbReference>
<keyword evidence="2" id="KW-1133">Transmembrane helix</keyword>
<dbReference type="Proteomes" id="UP001521181">
    <property type="component" value="Unassembled WGS sequence"/>
</dbReference>
<dbReference type="InterPro" id="IPR012666">
    <property type="entry name" value="CbtA_put"/>
</dbReference>
<feature type="transmembrane region" description="Helical" evidence="2">
    <location>
        <begin position="119"/>
        <end position="136"/>
    </location>
</feature>
<protein>
    <submittedName>
        <fullName evidence="3">CbtA family protein</fullName>
    </submittedName>
</protein>
<reference evidence="3 4" key="1">
    <citation type="submission" date="2021-12" db="EMBL/GenBank/DDBJ databases">
        <title>Sinirhodobacter sp. WL0062 is a bacterium isolated from seawater.</title>
        <authorList>
            <person name="Wang L."/>
            <person name="He W."/>
            <person name="Zhang D.-F."/>
        </authorList>
    </citation>
    <scope>NUCLEOTIDE SEQUENCE [LARGE SCALE GENOMIC DNA]</scope>
    <source>
        <strain evidence="3 4">WL0062</strain>
    </source>
</reference>
<feature type="transmembrane region" description="Helical" evidence="2">
    <location>
        <begin position="156"/>
        <end position="173"/>
    </location>
</feature>
<gene>
    <name evidence="3" type="ORF">LZA78_16185</name>
</gene>
<feature type="transmembrane region" description="Helical" evidence="2">
    <location>
        <begin position="180"/>
        <end position="198"/>
    </location>
</feature>
<dbReference type="EMBL" id="JAJUOS010000016">
    <property type="protein sequence ID" value="MCE5975018.1"/>
    <property type="molecule type" value="Genomic_DNA"/>
</dbReference>